<comment type="caution">
    <text evidence="1">The sequence shown here is derived from an EMBL/GenBank/DDBJ whole genome shotgun (WGS) entry which is preliminary data.</text>
</comment>
<dbReference type="GO" id="GO:0003676">
    <property type="term" value="F:nucleic acid binding"/>
    <property type="evidence" value="ECO:0007669"/>
    <property type="project" value="InterPro"/>
</dbReference>
<protein>
    <recommendedName>
        <fullName evidence="3">Tc1-like transposase DDE domain-containing protein</fullName>
    </recommendedName>
</protein>
<dbReference type="InterPro" id="IPR036397">
    <property type="entry name" value="RNaseH_sf"/>
</dbReference>
<sequence>MKNIFADTSWMLLNGLFPVEYTNVFFITDNVKLHKTNRKGNRVIYLPPYSPFLNPIEKFVLEIEVHFTNSSMRSENDLFNEFESISIELMSFDCDGYYQNMLK</sequence>
<accession>A0A0C2JPY0</accession>
<name>A0A0C2JPY0_THEKT</name>
<evidence type="ECO:0000313" key="1">
    <source>
        <dbReference type="EMBL" id="KII71438.1"/>
    </source>
</evidence>
<keyword evidence="2" id="KW-1185">Reference proteome</keyword>
<dbReference type="EMBL" id="JWZT01001764">
    <property type="protein sequence ID" value="KII71438.1"/>
    <property type="molecule type" value="Genomic_DNA"/>
</dbReference>
<evidence type="ECO:0008006" key="3">
    <source>
        <dbReference type="Google" id="ProtNLM"/>
    </source>
</evidence>
<evidence type="ECO:0000313" key="2">
    <source>
        <dbReference type="Proteomes" id="UP000031668"/>
    </source>
</evidence>
<gene>
    <name evidence="1" type="ORF">RF11_02954</name>
</gene>
<dbReference type="AlphaFoldDB" id="A0A0C2JPY0"/>
<reference evidence="1 2" key="1">
    <citation type="journal article" date="2014" name="Genome Biol. Evol.">
        <title>The genome of the myxosporean Thelohanellus kitauei shows adaptations to nutrient acquisition within its fish host.</title>
        <authorList>
            <person name="Yang Y."/>
            <person name="Xiong J."/>
            <person name="Zhou Z."/>
            <person name="Huo F."/>
            <person name="Miao W."/>
            <person name="Ran C."/>
            <person name="Liu Y."/>
            <person name="Zhang J."/>
            <person name="Feng J."/>
            <person name="Wang M."/>
            <person name="Wang M."/>
            <person name="Wang L."/>
            <person name="Yao B."/>
        </authorList>
    </citation>
    <scope>NUCLEOTIDE SEQUENCE [LARGE SCALE GENOMIC DNA]</scope>
    <source>
        <strain evidence="1">Wuqing</strain>
    </source>
</reference>
<dbReference type="Proteomes" id="UP000031668">
    <property type="component" value="Unassembled WGS sequence"/>
</dbReference>
<proteinExistence type="predicted"/>
<organism evidence="1 2">
    <name type="scientific">Thelohanellus kitauei</name>
    <name type="common">Myxosporean</name>
    <dbReference type="NCBI Taxonomy" id="669202"/>
    <lineage>
        <taxon>Eukaryota</taxon>
        <taxon>Metazoa</taxon>
        <taxon>Cnidaria</taxon>
        <taxon>Myxozoa</taxon>
        <taxon>Myxosporea</taxon>
        <taxon>Bivalvulida</taxon>
        <taxon>Platysporina</taxon>
        <taxon>Myxobolidae</taxon>
        <taxon>Thelohanellus</taxon>
    </lineage>
</organism>
<dbReference type="OrthoDB" id="2142724at2759"/>
<dbReference type="Gene3D" id="3.30.420.10">
    <property type="entry name" value="Ribonuclease H-like superfamily/Ribonuclease H"/>
    <property type="match status" value="1"/>
</dbReference>